<dbReference type="SUPFAM" id="SSF54523">
    <property type="entry name" value="Pili subunits"/>
    <property type="match status" value="1"/>
</dbReference>
<feature type="domain" description="General secretion pathway GspH" evidence="13">
    <location>
        <begin position="45"/>
        <end position="161"/>
    </location>
</feature>
<evidence type="ECO:0000256" key="4">
    <source>
        <dbReference type="ARBA" id="ARBA00022481"/>
    </source>
</evidence>
<sequence length="225" mass="23660">MASRRPGGFTLVELTIVLVVMGIAAGLAIPQLAGLFSRESEKSLTRQLAGLLTRARTEALVTGRPFVVTLDWARAEVRLEPLPEPVSPAPAGRGGRKSAERSKAAVAKDATGNLSDPSGASRPPVAIPAMKIADKARPRLLLTPQGRFSQPETLELVVTPQGLCQPVFARLSAAGGNEAAVTVDPVGCRVNLLTADLDTAQARFEKALGLYDPPWAGMSRPTGRP</sequence>
<dbReference type="EMBL" id="ALAO01000404">
    <property type="protein sequence ID" value="EKO37527.1"/>
    <property type="molecule type" value="Genomic_DNA"/>
</dbReference>
<dbReference type="InterPro" id="IPR012902">
    <property type="entry name" value="N_methyl_site"/>
</dbReference>
<evidence type="ECO:0000256" key="9">
    <source>
        <dbReference type="ARBA" id="ARBA00025772"/>
    </source>
</evidence>
<dbReference type="Gene3D" id="3.30.700.10">
    <property type="entry name" value="Glycoprotein, Type 4 Pilin"/>
    <property type="match status" value="1"/>
</dbReference>
<keyword evidence="7 12" id="KW-1133">Transmembrane helix</keyword>
<comment type="subcellular location">
    <subcellularLocation>
        <location evidence="1">Cell inner membrane</location>
        <topology evidence="1">Single-pass membrane protein</topology>
    </subcellularLocation>
</comment>
<keyword evidence="8 12" id="KW-0472">Membrane</keyword>
<dbReference type="InterPro" id="IPR022346">
    <property type="entry name" value="T2SS_GspH"/>
</dbReference>
<keyword evidence="4" id="KW-0488">Methylation</keyword>
<dbReference type="AlphaFoldDB" id="K6FFZ4"/>
<keyword evidence="6 12" id="KW-0812">Transmembrane</keyword>
<gene>
    <name evidence="14" type="ORF">B193_3797</name>
</gene>
<keyword evidence="3" id="KW-1003">Cell membrane</keyword>
<dbReference type="Pfam" id="PF12019">
    <property type="entry name" value="GspH"/>
    <property type="match status" value="1"/>
</dbReference>
<dbReference type="PROSITE" id="PS00409">
    <property type="entry name" value="PROKAR_NTER_METHYL"/>
    <property type="match status" value="1"/>
</dbReference>
<comment type="caution">
    <text evidence="14">The sequence shown here is derived from an EMBL/GenBank/DDBJ whole genome shotgun (WGS) entry which is preliminary data.</text>
</comment>
<dbReference type="PATRIC" id="fig|1206767.3.peg.3692"/>
<dbReference type="Pfam" id="PF07963">
    <property type="entry name" value="N_methyl"/>
    <property type="match status" value="1"/>
</dbReference>
<dbReference type="GO" id="GO:0015628">
    <property type="term" value="P:protein secretion by the type II secretion system"/>
    <property type="evidence" value="ECO:0007669"/>
    <property type="project" value="InterPro"/>
</dbReference>
<dbReference type="Proteomes" id="UP000006272">
    <property type="component" value="Unassembled WGS sequence"/>
</dbReference>
<evidence type="ECO:0000256" key="8">
    <source>
        <dbReference type="ARBA" id="ARBA00023136"/>
    </source>
</evidence>
<evidence type="ECO:0000256" key="5">
    <source>
        <dbReference type="ARBA" id="ARBA00022519"/>
    </source>
</evidence>
<dbReference type="GO" id="GO:0005886">
    <property type="term" value="C:plasma membrane"/>
    <property type="evidence" value="ECO:0007669"/>
    <property type="project" value="UniProtKB-SubCell"/>
</dbReference>
<evidence type="ECO:0000256" key="2">
    <source>
        <dbReference type="ARBA" id="ARBA00021549"/>
    </source>
</evidence>
<evidence type="ECO:0000256" key="10">
    <source>
        <dbReference type="ARBA" id="ARBA00030775"/>
    </source>
</evidence>
<dbReference type="GO" id="GO:0015627">
    <property type="term" value="C:type II protein secretion system complex"/>
    <property type="evidence" value="ECO:0007669"/>
    <property type="project" value="InterPro"/>
</dbReference>
<dbReference type="NCBIfam" id="TIGR02532">
    <property type="entry name" value="IV_pilin_GFxxxE"/>
    <property type="match status" value="1"/>
</dbReference>
<proteinExistence type="inferred from homology"/>
<evidence type="ECO:0000313" key="14">
    <source>
        <dbReference type="EMBL" id="EKO37527.1"/>
    </source>
</evidence>
<evidence type="ECO:0000256" key="7">
    <source>
        <dbReference type="ARBA" id="ARBA00022989"/>
    </source>
</evidence>
<accession>K6FFZ4</accession>
<name>K6FFZ4_9BACT</name>
<evidence type="ECO:0000313" key="15">
    <source>
        <dbReference type="Proteomes" id="UP000006272"/>
    </source>
</evidence>
<evidence type="ECO:0000256" key="11">
    <source>
        <dbReference type="SAM" id="MobiDB-lite"/>
    </source>
</evidence>
<evidence type="ECO:0000259" key="13">
    <source>
        <dbReference type="Pfam" id="PF12019"/>
    </source>
</evidence>
<evidence type="ECO:0000256" key="1">
    <source>
        <dbReference type="ARBA" id="ARBA00004377"/>
    </source>
</evidence>
<comment type="similarity">
    <text evidence="9">Belongs to the GSP H family.</text>
</comment>
<dbReference type="InterPro" id="IPR045584">
    <property type="entry name" value="Pilin-like"/>
</dbReference>
<evidence type="ECO:0000256" key="6">
    <source>
        <dbReference type="ARBA" id="ARBA00022692"/>
    </source>
</evidence>
<evidence type="ECO:0000256" key="3">
    <source>
        <dbReference type="ARBA" id="ARBA00022475"/>
    </source>
</evidence>
<feature type="transmembrane region" description="Helical" evidence="12">
    <location>
        <begin position="14"/>
        <end position="36"/>
    </location>
</feature>
<organism evidence="14 15">
    <name type="scientific">Solidesulfovibrio magneticus str. Maddingley MBC34</name>
    <dbReference type="NCBI Taxonomy" id="1206767"/>
    <lineage>
        <taxon>Bacteria</taxon>
        <taxon>Pseudomonadati</taxon>
        <taxon>Thermodesulfobacteriota</taxon>
        <taxon>Desulfovibrionia</taxon>
        <taxon>Desulfovibrionales</taxon>
        <taxon>Desulfovibrionaceae</taxon>
        <taxon>Solidesulfovibrio</taxon>
    </lineage>
</organism>
<feature type="region of interest" description="Disordered" evidence="11">
    <location>
        <begin position="82"/>
        <end position="124"/>
    </location>
</feature>
<evidence type="ECO:0000256" key="12">
    <source>
        <dbReference type="SAM" id="Phobius"/>
    </source>
</evidence>
<protein>
    <recommendedName>
        <fullName evidence="2">Type II secretion system protein H</fullName>
    </recommendedName>
    <alternativeName>
        <fullName evidence="10">General secretion pathway protein H</fullName>
    </alternativeName>
</protein>
<keyword evidence="5" id="KW-0997">Cell inner membrane</keyword>
<reference evidence="14 15" key="1">
    <citation type="submission" date="2012-07" db="EMBL/GenBank/DDBJ databases">
        <title>Draft genome sequence of Desulfovibrio magneticus str. Maddingley MBC34 obtained from a metagenomic sequence of a methanogenic enrichment isolated from coal-seam formation water in Victoria, Australia.</title>
        <authorList>
            <person name="Greenfield P."/>
            <person name="Hendry P."/>
            <person name="Li D."/>
            <person name="Rosewarne C.P."/>
            <person name="Tran-Dinh N."/>
            <person name="Elbourne L.D.H."/>
            <person name="Paulsen I.T."/>
            <person name="Midgley D.J."/>
        </authorList>
    </citation>
    <scope>NUCLEOTIDE SEQUENCE [LARGE SCALE GENOMIC DNA]</scope>
    <source>
        <strain evidence="15">Maddingley MBC34</strain>
    </source>
</reference>